<dbReference type="AlphaFoldDB" id="A0A815DVC6"/>
<evidence type="ECO:0000313" key="5">
    <source>
        <dbReference type="EMBL" id="CAF5038055.1"/>
    </source>
</evidence>
<dbReference type="Proteomes" id="UP000681720">
    <property type="component" value="Unassembled WGS sequence"/>
</dbReference>
<evidence type="ECO:0000313" key="3">
    <source>
        <dbReference type="EMBL" id="CAF4302014.1"/>
    </source>
</evidence>
<accession>A0A815DVC6</accession>
<keyword evidence="1" id="KW-1133">Transmembrane helix</keyword>
<dbReference type="EMBL" id="CAJOBJ010223378">
    <property type="protein sequence ID" value="CAF5038055.1"/>
    <property type="molecule type" value="Genomic_DNA"/>
</dbReference>
<dbReference type="Proteomes" id="UP000663855">
    <property type="component" value="Unassembled WGS sequence"/>
</dbReference>
<feature type="transmembrane region" description="Helical" evidence="1">
    <location>
        <begin position="42"/>
        <end position="64"/>
    </location>
</feature>
<dbReference type="EMBL" id="CAJOBI010156047">
    <property type="protein sequence ID" value="CAF4831744.1"/>
    <property type="molecule type" value="Genomic_DNA"/>
</dbReference>
<evidence type="ECO:0000256" key="1">
    <source>
        <dbReference type="SAM" id="Phobius"/>
    </source>
</evidence>
<reference evidence="2" key="1">
    <citation type="submission" date="2021-02" db="EMBL/GenBank/DDBJ databases">
        <authorList>
            <person name="Nowell W R."/>
        </authorList>
    </citation>
    <scope>NUCLEOTIDE SEQUENCE</scope>
</reference>
<keyword evidence="1" id="KW-0812">Transmembrane</keyword>
<evidence type="ECO:0000313" key="2">
    <source>
        <dbReference type="EMBL" id="CAF1306557.1"/>
    </source>
</evidence>
<proteinExistence type="predicted"/>
<dbReference type="Proteomes" id="UP000681967">
    <property type="component" value="Unassembled WGS sequence"/>
</dbReference>
<dbReference type="Proteomes" id="UP000676336">
    <property type="component" value="Unassembled WGS sequence"/>
</dbReference>
<gene>
    <name evidence="3" type="ORF">BYL167_LOCUS27533</name>
    <name evidence="2" type="ORF">CJN711_LOCUS17210</name>
    <name evidence="5" type="ORF">GIL414_LOCUS59265</name>
    <name evidence="4" type="ORF">SMN809_LOCUS48519</name>
</gene>
<dbReference type="EMBL" id="CAJNOV010008025">
    <property type="protein sequence ID" value="CAF1306557.1"/>
    <property type="molecule type" value="Genomic_DNA"/>
</dbReference>
<dbReference type="EMBL" id="CAJOBH010035861">
    <property type="protein sequence ID" value="CAF4302014.1"/>
    <property type="molecule type" value="Genomic_DNA"/>
</dbReference>
<protein>
    <submittedName>
        <fullName evidence="2">Uncharacterized protein</fullName>
    </submittedName>
</protein>
<keyword evidence="1" id="KW-0472">Membrane</keyword>
<name>A0A815DVC6_9BILA</name>
<comment type="caution">
    <text evidence="2">The sequence shown here is derived from an EMBL/GenBank/DDBJ whole genome shotgun (WGS) entry which is preliminary data.</text>
</comment>
<sequence length="106" mass="12072">MSHVENDCSLSIVFNYPIKMTDRDVNRSYHDENGILHGFTPLWALVLFSIAIIFLTISIVGLLCHLAGCQRQRQDQTHNIHSTSLKQPLLTEHSHLQVTSIKSTQF</sequence>
<evidence type="ECO:0000313" key="6">
    <source>
        <dbReference type="Proteomes" id="UP000663855"/>
    </source>
</evidence>
<evidence type="ECO:0000313" key="4">
    <source>
        <dbReference type="EMBL" id="CAF4831744.1"/>
    </source>
</evidence>
<organism evidence="2 6">
    <name type="scientific">Rotaria magnacalcarata</name>
    <dbReference type="NCBI Taxonomy" id="392030"/>
    <lineage>
        <taxon>Eukaryota</taxon>
        <taxon>Metazoa</taxon>
        <taxon>Spiralia</taxon>
        <taxon>Gnathifera</taxon>
        <taxon>Rotifera</taxon>
        <taxon>Eurotatoria</taxon>
        <taxon>Bdelloidea</taxon>
        <taxon>Philodinida</taxon>
        <taxon>Philodinidae</taxon>
        <taxon>Rotaria</taxon>
    </lineage>
</organism>